<accession>A0AAW5F7V8</accession>
<evidence type="ECO:0000256" key="1">
    <source>
        <dbReference type="SAM" id="Phobius"/>
    </source>
</evidence>
<protein>
    <submittedName>
        <fullName evidence="2">DUF1275 domain-containing protein</fullName>
    </submittedName>
    <submittedName>
        <fullName evidence="3">YoaK family protein</fullName>
    </submittedName>
</protein>
<dbReference type="EMBL" id="JAINVB010000001">
    <property type="protein sequence ID" value="MCK0087924.1"/>
    <property type="molecule type" value="Genomic_DNA"/>
</dbReference>
<evidence type="ECO:0000313" key="2">
    <source>
        <dbReference type="EMBL" id="MCK0087924.1"/>
    </source>
</evidence>
<name>A0AAW5F7V8_CLOSY</name>
<feature type="transmembrane region" description="Helical" evidence="1">
    <location>
        <begin position="160"/>
        <end position="181"/>
    </location>
</feature>
<dbReference type="Proteomes" id="UP001300871">
    <property type="component" value="Unassembled WGS sequence"/>
</dbReference>
<dbReference type="AlphaFoldDB" id="A0AAW5F7V8"/>
<keyword evidence="1" id="KW-0812">Transmembrane</keyword>
<dbReference type="GeneID" id="57969101"/>
<dbReference type="InterPro" id="IPR010699">
    <property type="entry name" value="DUF1275"/>
</dbReference>
<comment type="caution">
    <text evidence="2">The sequence shown here is derived from an EMBL/GenBank/DDBJ whole genome shotgun (WGS) entry which is preliminary data.</text>
</comment>
<dbReference type="RefSeq" id="WP_003502645.1">
    <property type="nucleotide sequence ID" value="NZ_BAABZD010000008.1"/>
</dbReference>
<feature type="transmembrane region" description="Helical" evidence="1">
    <location>
        <begin position="187"/>
        <end position="205"/>
    </location>
</feature>
<sequence>METALHYIMSYIGGFLGVYTILLRGGNFGSAQTGNLIYLATGWFGGSWQEMVIRIIALIIFIISMIAAYLLPKYVKGDMRRICIWVEITGIVLAGFLPEDMNNILALYPIFAITAFQWGVFAGARGYSSATTFSTNNLKQMVLSIADYIQTKDAKQKEKAGFYGITLMSFQIGVLGGFFAVNEWQVAGIWSCLIPLGLALTLVEVDVARKTQAKVVAHRTCSAPDR</sequence>
<keyword evidence="1" id="KW-0472">Membrane</keyword>
<reference evidence="3" key="2">
    <citation type="submission" date="2023-01" db="EMBL/GenBank/DDBJ databases">
        <title>Human gut microbiome strain richness.</title>
        <authorList>
            <person name="Chen-Liaw A."/>
        </authorList>
    </citation>
    <scope>NUCLEOTIDE SEQUENCE</scope>
    <source>
        <strain evidence="3">B1_m1001713B170214d0_201011</strain>
    </source>
</reference>
<feature type="transmembrane region" description="Helical" evidence="1">
    <location>
        <begin position="82"/>
        <end position="98"/>
    </location>
</feature>
<gene>
    <name evidence="2" type="ORF">K5I21_19040</name>
    <name evidence="3" type="ORF">PM006_05195</name>
</gene>
<proteinExistence type="predicted"/>
<dbReference type="PANTHER" id="PTHR37314:SF4">
    <property type="entry name" value="UPF0700 TRANSMEMBRANE PROTEIN YOAK"/>
    <property type="match status" value="1"/>
</dbReference>
<dbReference type="PANTHER" id="PTHR37314">
    <property type="entry name" value="SLR0142 PROTEIN"/>
    <property type="match status" value="1"/>
</dbReference>
<feature type="transmembrane region" description="Helical" evidence="1">
    <location>
        <begin position="51"/>
        <end position="70"/>
    </location>
</feature>
<evidence type="ECO:0000313" key="4">
    <source>
        <dbReference type="Proteomes" id="UP001203136"/>
    </source>
</evidence>
<keyword evidence="1" id="KW-1133">Transmembrane helix</keyword>
<organism evidence="2 4">
    <name type="scientific">Clostridium symbiosum</name>
    <name type="common">Bacteroides symbiosus</name>
    <dbReference type="NCBI Taxonomy" id="1512"/>
    <lineage>
        <taxon>Bacteria</taxon>
        <taxon>Bacillati</taxon>
        <taxon>Bacillota</taxon>
        <taxon>Clostridia</taxon>
        <taxon>Lachnospirales</taxon>
        <taxon>Lachnospiraceae</taxon>
        <taxon>Otoolea</taxon>
    </lineage>
</organism>
<evidence type="ECO:0000313" key="3">
    <source>
        <dbReference type="EMBL" id="MDB1999588.1"/>
    </source>
</evidence>
<dbReference type="Pfam" id="PF06912">
    <property type="entry name" value="DUF1275"/>
    <property type="match status" value="1"/>
</dbReference>
<dbReference type="Proteomes" id="UP001203136">
    <property type="component" value="Unassembled WGS sequence"/>
</dbReference>
<feature type="transmembrane region" description="Helical" evidence="1">
    <location>
        <begin position="7"/>
        <end position="26"/>
    </location>
</feature>
<reference evidence="2" key="1">
    <citation type="journal article" date="2022" name="Cell Host Microbe">
        <title>Colonization of the live biotherapeutic product VE303 and modulation of the microbiota and metabolites in healthy volunteers.</title>
        <authorList>
            <person name="Dsouza M."/>
            <person name="Menon R."/>
            <person name="Crossette E."/>
            <person name="Bhattarai S.K."/>
            <person name="Schneider J."/>
            <person name="Kim Y.G."/>
            <person name="Reddy S."/>
            <person name="Caballero S."/>
            <person name="Felix C."/>
            <person name="Cornacchione L."/>
            <person name="Hendrickson J."/>
            <person name="Watson A.R."/>
            <person name="Minot S.S."/>
            <person name="Greenfield N."/>
            <person name="Schopf L."/>
            <person name="Szabady R."/>
            <person name="Patarroyo J."/>
            <person name="Smith W."/>
            <person name="Harrison P."/>
            <person name="Kuijper E.J."/>
            <person name="Kelly C.P."/>
            <person name="Olle B."/>
            <person name="Bobilev D."/>
            <person name="Silber J.L."/>
            <person name="Bucci V."/>
            <person name="Roberts B."/>
            <person name="Faith J."/>
            <person name="Norman J.M."/>
        </authorList>
    </citation>
    <scope>NUCLEOTIDE SEQUENCE</scope>
    <source>
        <strain evidence="2">VE303-04</strain>
    </source>
</reference>
<dbReference type="EMBL" id="JAQLGM010000008">
    <property type="protein sequence ID" value="MDB1999588.1"/>
    <property type="molecule type" value="Genomic_DNA"/>
</dbReference>
<feature type="transmembrane region" description="Helical" evidence="1">
    <location>
        <begin position="104"/>
        <end position="124"/>
    </location>
</feature>